<dbReference type="InterPro" id="IPR029063">
    <property type="entry name" value="SAM-dependent_MTases_sf"/>
</dbReference>
<dbReference type="Gene3D" id="3.40.50.150">
    <property type="entry name" value="Vaccinia Virus protein VP39"/>
    <property type="match status" value="1"/>
</dbReference>
<accession>A0ABV6JHI7</accession>
<evidence type="ECO:0000313" key="2">
    <source>
        <dbReference type="EMBL" id="MFC0394033.1"/>
    </source>
</evidence>
<keyword evidence="2" id="KW-0489">Methyltransferase</keyword>
<dbReference type="SUPFAM" id="SSF53335">
    <property type="entry name" value="S-adenosyl-L-methionine-dependent methyltransferases"/>
    <property type="match status" value="1"/>
</dbReference>
<dbReference type="EC" id="2.1.1.-" evidence="2"/>
<dbReference type="GO" id="GO:0008168">
    <property type="term" value="F:methyltransferase activity"/>
    <property type="evidence" value="ECO:0007669"/>
    <property type="project" value="UniProtKB-KW"/>
</dbReference>
<keyword evidence="2" id="KW-0808">Transferase</keyword>
<gene>
    <name evidence="2" type="ORF">ACFFJ8_22015</name>
</gene>
<dbReference type="Pfam" id="PF13649">
    <property type="entry name" value="Methyltransf_25"/>
    <property type="match status" value="1"/>
</dbReference>
<evidence type="ECO:0000259" key="1">
    <source>
        <dbReference type="Pfam" id="PF13649"/>
    </source>
</evidence>
<name>A0ABV6JHI7_9BACL</name>
<feature type="domain" description="Methyltransferase" evidence="1">
    <location>
        <begin position="96"/>
        <end position="192"/>
    </location>
</feature>
<dbReference type="Proteomes" id="UP001589818">
    <property type="component" value="Unassembled WGS sequence"/>
</dbReference>
<keyword evidence="3" id="KW-1185">Reference proteome</keyword>
<dbReference type="GO" id="GO:0032259">
    <property type="term" value="P:methylation"/>
    <property type="evidence" value="ECO:0007669"/>
    <property type="project" value="UniProtKB-KW"/>
</dbReference>
<sequence length="278" mass="31443">MKKMDNYSRILLNEQLLSCAAYYFCRDAGLGKRYAIDEPQLESIQYLRREGILNGTADQVVNRELGYACYEYYRQSVAPDEFDSLLLQEAEGREKVLDLCCGPGATVHALLRSDSERIVYAVDHNPFYLSLLRSTLPSRYEQGGQVVVQDGDAHHVELKDRTLDFIVCRTSLQYLHIPSAIAEMYRLLQHGGKVFLVVHGLGYLPDYFLARKQLGKITQRSRGAGGVSALKFLTFGSLKQKLENAGFTSIQYIESSPWMFAGWLPIYFGVSAERSRGN</sequence>
<comment type="caution">
    <text evidence="2">The sequence shown here is derived from an EMBL/GenBank/DDBJ whole genome shotgun (WGS) entry which is preliminary data.</text>
</comment>
<dbReference type="EMBL" id="JBHLVF010000038">
    <property type="protein sequence ID" value="MFC0394033.1"/>
    <property type="molecule type" value="Genomic_DNA"/>
</dbReference>
<dbReference type="CDD" id="cd02440">
    <property type="entry name" value="AdoMet_MTases"/>
    <property type="match status" value="1"/>
</dbReference>
<protein>
    <submittedName>
        <fullName evidence="2">Class I SAM-dependent methyltransferase</fullName>
        <ecNumber evidence="2">2.1.1.-</ecNumber>
    </submittedName>
</protein>
<organism evidence="2 3">
    <name type="scientific">Paenibacillus mendelii</name>
    <dbReference type="NCBI Taxonomy" id="206163"/>
    <lineage>
        <taxon>Bacteria</taxon>
        <taxon>Bacillati</taxon>
        <taxon>Bacillota</taxon>
        <taxon>Bacilli</taxon>
        <taxon>Bacillales</taxon>
        <taxon>Paenibacillaceae</taxon>
        <taxon>Paenibacillus</taxon>
    </lineage>
</organism>
<reference evidence="2 3" key="1">
    <citation type="submission" date="2024-09" db="EMBL/GenBank/DDBJ databases">
        <authorList>
            <person name="Sun Q."/>
            <person name="Mori K."/>
        </authorList>
    </citation>
    <scope>NUCLEOTIDE SEQUENCE [LARGE SCALE GENOMIC DNA]</scope>
    <source>
        <strain evidence="2 3">CCM 4839</strain>
    </source>
</reference>
<dbReference type="InterPro" id="IPR041698">
    <property type="entry name" value="Methyltransf_25"/>
</dbReference>
<evidence type="ECO:0000313" key="3">
    <source>
        <dbReference type="Proteomes" id="UP001589818"/>
    </source>
</evidence>
<dbReference type="InterPro" id="IPR050508">
    <property type="entry name" value="Methyltransf_Superfamily"/>
</dbReference>
<dbReference type="RefSeq" id="WP_204822694.1">
    <property type="nucleotide sequence ID" value="NZ_JANHOF010000028.1"/>
</dbReference>
<proteinExistence type="predicted"/>
<dbReference type="PANTHER" id="PTHR42912">
    <property type="entry name" value="METHYLTRANSFERASE"/>
    <property type="match status" value="1"/>
</dbReference>